<evidence type="ECO:0000313" key="1">
    <source>
        <dbReference type="EMBL" id="CAJ2648611.1"/>
    </source>
</evidence>
<protein>
    <submittedName>
        <fullName evidence="1">Uncharacterized protein</fullName>
    </submittedName>
</protein>
<dbReference type="Proteomes" id="UP001177021">
    <property type="component" value="Unassembled WGS sequence"/>
</dbReference>
<reference evidence="1" key="1">
    <citation type="submission" date="2023-10" db="EMBL/GenBank/DDBJ databases">
        <authorList>
            <person name="Rodriguez Cubillos JULIANA M."/>
            <person name="De Vega J."/>
        </authorList>
    </citation>
    <scope>NUCLEOTIDE SEQUENCE</scope>
</reference>
<comment type="caution">
    <text evidence="1">The sequence shown here is derived from an EMBL/GenBank/DDBJ whole genome shotgun (WGS) entry which is preliminary data.</text>
</comment>
<keyword evidence="2" id="KW-1185">Reference proteome</keyword>
<dbReference type="EMBL" id="CASHSV030000109">
    <property type="protein sequence ID" value="CAJ2648611.1"/>
    <property type="molecule type" value="Genomic_DNA"/>
</dbReference>
<evidence type="ECO:0000313" key="2">
    <source>
        <dbReference type="Proteomes" id="UP001177021"/>
    </source>
</evidence>
<sequence length="627" mass="68291">MDHSEIFNFARNFAVMVRVRGPDPKGMKMRTHAFHHYRSGETTLSASGFLVPDTLFDTQVAKRIYGDNFEDRVLVVTVASVVEPFLSPQHRESIPQGRPDLISGVRIDIMTEKTNEGSDQGNPCLLEGKLLSLVDIPASAHCVQSLVEASLGLSEHEWEVGWSLASHNNDSQSSKDNFQTQGRLAVGGSGSASIMCKSLTRMAILSVSLSFKDMLNYKKSSINKRGDFLLAVGSPFGVLSPTHFFNSLSVGCIANCYPPNSSDGSLLMADIRSLPGMEGSPVFNEHACLTGVLTRPLRQKTSGAEIQLVIPWEAIVNAASGLLQMWPQNTVEGLCYQEGNSNALGKETFIDCEKSEPHVPSSNRHKHLNFGSSSPLPIEKAMSSVCLVTIGDGVWASGILLNSQGLILTNAHLLEPWRFGKTHISDRRYGTNAGKFSSVLEGTTSHGNTVGNIQISQKLPSKMTNLYPFANDEKGRYKSNPTYDIHRNIRVRLDHVEPWVWCDAKVVYICKGPWDVALLQLEPVPDNLLPIVTNFSRPFTGSKAYVIGHGLFGPKCEFSPSVCSGVVAKVVEAKTPQSYHSIQSEHMHSHGRFPAMLETTAAVHPGASGGAVINSDGQMIGLVTRHA</sequence>
<organism evidence="1 2">
    <name type="scientific">Trifolium pratense</name>
    <name type="common">Red clover</name>
    <dbReference type="NCBI Taxonomy" id="57577"/>
    <lineage>
        <taxon>Eukaryota</taxon>
        <taxon>Viridiplantae</taxon>
        <taxon>Streptophyta</taxon>
        <taxon>Embryophyta</taxon>
        <taxon>Tracheophyta</taxon>
        <taxon>Spermatophyta</taxon>
        <taxon>Magnoliopsida</taxon>
        <taxon>eudicotyledons</taxon>
        <taxon>Gunneridae</taxon>
        <taxon>Pentapetalae</taxon>
        <taxon>rosids</taxon>
        <taxon>fabids</taxon>
        <taxon>Fabales</taxon>
        <taxon>Fabaceae</taxon>
        <taxon>Papilionoideae</taxon>
        <taxon>50 kb inversion clade</taxon>
        <taxon>NPAAA clade</taxon>
        <taxon>Hologalegina</taxon>
        <taxon>IRL clade</taxon>
        <taxon>Trifolieae</taxon>
        <taxon>Trifolium</taxon>
    </lineage>
</organism>
<accession>A0ACB0JUW1</accession>
<proteinExistence type="predicted"/>
<name>A0ACB0JUW1_TRIPR</name>
<gene>
    <name evidence="1" type="ORF">MILVUS5_LOCUS16919</name>
</gene>